<protein>
    <recommendedName>
        <fullName evidence="2">DNA-3-methyladenine glycosylase II</fullName>
        <ecNumber evidence="2">3.2.2.21</ecNumber>
    </recommendedName>
</protein>
<dbReference type="InterPro" id="IPR011257">
    <property type="entry name" value="DNA_glycosylase"/>
</dbReference>
<dbReference type="SMART" id="SM00478">
    <property type="entry name" value="ENDO3c"/>
    <property type="match status" value="1"/>
</dbReference>
<feature type="domain" description="HhH-GPD" evidence="5">
    <location>
        <begin position="47"/>
        <end position="198"/>
    </location>
</feature>
<keyword evidence="3" id="KW-0227">DNA damage</keyword>
<dbReference type="Pfam" id="PF00730">
    <property type="entry name" value="HhH-GPD"/>
    <property type="match status" value="1"/>
</dbReference>
<gene>
    <name evidence="6" type="ORF">KHM83_01915</name>
</gene>
<evidence type="ECO:0000313" key="6">
    <source>
        <dbReference type="EMBL" id="MBS7525429.1"/>
    </source>
</evidence>
<organism evidence="6 7">
    <name type="scientific">Fusibacter paucivorans</name>
    <dbReference type="NCBI Taxonomy" id="76009"/>
    <lineage>
        <taxon>Bacteria</taxon>
        <taxon>Bacillati</taxon>
        <taxon>Bacillota</taxon>
        <taxon>Clostridia</taxon>
        <taxon>Eubacteriales</taxon>
        <taxon>Eubacteriales Family XII. Incertae Sedis</taxon>
        <taxon>Fusibacter</taxon>
    </lineage>
</organism>
<evidence type="ECO:0000256" key="4">
    <source>
        <dbReference type="ARBA" id="ARBA00023204"/>
    </source>
</evidence>
<dbReference type="InterPro" id="IPR051912">
    <property type="entry name" value="Alkylbase_DNA_Glycosylase/TA"/>
</dbReference>
<dbReference type="PANTHER" id="PTHR43003:SF5">
    <property type="entry name" value="DNA-3-METHYLADENINE GLYCOSYLASE"/>
    <property type="match status" value="1"/>
</dbReference>
<evidence type="ECO:0000256" key="3">
    <source>
        <dbReference type="ARBA" id="ARBA00022763"/>
    </source>
</evidence>
<dbReference type="PANTHER" id="PTHR43003">
    <property type="entry name" value="DNA-3-METHYLADENINE GLYCOSYLASE"/>
    <property type="match status" value="1"/>
</dbReference>
<keyword evidence="7" id="KW-1185">Reference proteome</keyword>
<dbReference type="Gene3D" id="1.10.1670.40">
    <property type="match status" value="1"/>
</dbReference>
<evidence type="ECO:0000256" key="2">
    <source>
        <dbReference type="ARBA" id="ARBA00012000"/>
    </source>
</evidence>
<dbReference type="Proteomes" id="UP000746471">
    <property type="component" value="Unassembled WGS sequence"/>
</dbReference>
<comment type="catalytic activity">
    <reaction evidence="1">
        <text>Hydrolysis of alkylated DNA, releasing 3-methyladenine, 3-methylguanine, 7-methylguanine and 7-methyladenine.</text>
        <dbReference type="EC" id="3.2.2.21"/>
    </reaction>
</comment>
<dbReference type="EMBL" id="JAHBCL010000002">
    <property type="protein sequence ID" value="MBS7525429.1"/>
    <property type="molecule type" value="Genomic_DNA"/>
</dbReference>
<comment type="caution">
    <text evidence="6">The sequence shown here is derived from an EMBL/GenBank/DDBJ whole genome shotgun (WGS) entry which is preliminary data.</text>
</comment>
<dbReference type="Gene3D" id="1.10.340.30">
    <property type="entry name" value="Hypothetical protein, domain 2"/>
    <property type="match status" value="1"/>
</dbReference>
<dbReference type="EC" id="3.2.2.21" evidence="2"/>
<evidence type="ECO:0000313" key="7">
    <source>
        <dbReference type="Proteomes" id="UP000746471"/>
    </source>
</evidence>
<sequence length="205" mass="22520">MQQLQTTQSACDCLANDPIMAKLMDTIGPLSYALSDNQFTGLASTIIGQQLSNKVASVIWGRLHTYLEGNVTPDSVLAADAASLRALGISYAKIRYIKDLAEHVKDGRLVFDELPTMADDDVMKKLTAVKGIGQWTAEMYMIFALGRKDIFSLGDASLQGAIQSLYGVAGKTSLIELSDKWQPYRSIASLYLWAYIDQDIQSLWA</sequence>
<evidence type="ECO:0000256" key="1">
    <source>
        <dbReference type="ARBA" id="ARBA00000086"/>
    </source>
</evidence>
<dbReference type="InterPro" id="IPR003265">
    <property type="entry name" value="HhH-GPD_domain"/>
</dbReference>
<proteinExistence type="predicted"/>
<name>A0ABS5PJV5_9FIRM</name>
<keyword evidence="4" id="KW-0234">DNA repair</keyword>
<reference evidence="6 7" key="1">
    <citation type="submission" date="2021-05" db="EMBL/GenBank/DDBJ databases">
        <title>Fusibacter ferrireducens sp. nov., an anaerobic, sulfur- and Fe-reducing bacterium isolated from the mangrove sediment.</title>
        <authorList>
            <person name="Qiu D."/>
        </authorList>
    </citation>
    <scope>NUCLEOTIDE SEQUENCE [LARGE SCALE GENOMIC DNA]</scope>
    <source>
        <strain evidence="6 7">DSM 12116</strain>
    </source>
</reference>
<evidence type="ECO:0000259" key="5">
    <source>
        <dbReference type="SMART" id="SM00478"/>
    </source>
</evidence>
<dbReference type="SUPFAM" id="SSF48150">
    <property type="entry name" value="DNA-glycosylase"/>
    <property type="match status" value="1"/>
</dbReference>
<dbReference type="RefSeq" id="WP_213235210.1">
    <property type="nucleotide sequence ID" value="NZ_JAHBCL010000002.1"/>
</dbReference>
<accession>A0ABS5PJV5</accession>
<dbReference type="CDD" id="cd00056">
    <property type="entry name" value="ENDO3c"/>
    <property type="match status" value="1"/>
</dbReference>